<organism evidence="1 2">
    <name type="scientific">Trichoderma citrinoviride</name>
    <dbReference type="NCBI Taxonomy" id="58853"/>
    <lineage>
        <taxon>Eukaryota</taxon>
        <taxon>Fungi</taxon>
        <taxon>Dikarya</taxon>
        <taxon>Ascomycota</taxon>
        <taxon>Pezizomycotina</taxon>
        <taxon>Sordariomycetes</taxon>
        <taxon>Hypocreomycetidae</taxon>
        <taxon>Hypocreales</taxon>
        <taxon>Hypocreaceae</taxon>
        <taxon>Trichoderma</taxon>
    </lineage>
</organism>
<dbReference type="EMBL" id="KZ680207">
    <property type="protein sequence ID" value="PTB70603.1"/>
    <property type="molecule type" value="Genomic_DNA"/>
</dbReference>
<keyword evidence="2" id="KW-1185">Reference proteome</keyword>
<evidence type="ECO:0000313" key="1">
    <source>
        <dbReference type="EMBL" id="PTB70603.1"/>
    </source>
</evidence>
<reference evidence="2" key="1">
    <citation type="submission" date="2016-07" db="EMBL/GenBank/DDBJ databases">
        <title>Multiple horizontal gene transfer events from other fungi enriched the ability of initially mycotrophic Trichoderma (Ascomycota) to feed on dead plant biomass.</title>
        <authorList>
            <consortium name="DOE Joint Genome Institute"/>
            <person name="Atanasova L."/>
            <person name="Chenthamara K."/>
            <person name="Zhang J."/>
            <person name="Grujic M."/>
            <person name="Henrissat B."/>
            <person name="Kuo A."/>
            <person name="Aerts A."/>
            <person name="Salamov A."/>
            <person name="Lipzen A."/>
            <person name="Labutti K."/>
            <person name="Barry K."/>
            <person name="Miao Y."/>
            <person name="Rahimi M.J."/>
            <person name="Shen Q."/>
            <person name="Grigoriev I.V."/>
            <person name="Kubicek C.P."/>
            <person name="Druzhinina I.S."/>
        </authorList>
    </citation>
    <scope>NUCLEOTIDE SEQUENCE [LARGE SCALE GENOMIC DNA]</scope>
    <source>
        <strain evidence="2">TUCIM 6016</strain>
    </source>
</reference>
<proteinExistence type="predicted"/>
<evidence type="ECO:0000313" key="2">
    <source>
        <dbReference type="Proteomes" id="UP000241546"/>
    </source>
</evidence>
<dbReference type="Proteomes" id="UP000241546">
    <property type="component" value="Unassembled WGS sequence"/>
</dbReference>
<dbReference type="RefSeq" id="XP_024753923.1">
    <property type="nucleotide sequence ID" value="XM_024895940.1"/>
</dbReference>
<protein>
    <submittedName>
        <fullName evidence="1">Uncharacterized protein</fullName>
    </submittedName>
</protein>
<sequence>MTMPSTSYFDLRSMQQLSTFDAIQVSPCLITRLEEYKRYLASSIVPLSLRPASCRDSSINPHTSARAHNLTKAYFYCPPLVVAAATAVHTTARGSGLGAFEAAKAAPKKALAATAAKQVTCTAPFAATGILQRWPSPCALHQSPVNPSRWRISPASLLLLGLPDPPEEPARTLAEALDSGLDSLKAAGGPSGGLGLWRGLPRTRWARDASVQYLVLQGHHPAVVIPEMRSKIPRAISTIADRRRRALGGILSLLCSCYFLLPRLTMA</sequence>
<dbReference type="GeneID" id="36604058"/>
<name>A0A2T4BMS2_9HYPO</name>
<gene>
    <name evidence="1" type="ORF">BBK36DRAFT_1174874</name>
</gene>
<dbReference type="AlphaFoldDB" id="A0A2T4BMS2"/>
<accession>A0A2T4BMS2</accession>